<reference evidence="2" key="1">
    <citation type="submission" date="2022-09" db="EMBL/GenBank/DDBJ databases">
        <title>Actin cytoskeleton and complex cell architecture in an #Asgard archaeon.</title>
        <authorList>
            <person name="Ponce Toledo R.I."/>
            <person name="Schleper C."/>
            <person name="Rodrigues Oliveira T."/>
            <person name="Wollweber F."/>
            <person name="Xu J."/>
            <person name="Rittmann S."/>
            <person name="Klingl A."/>
            <person name="Pilhofer M."/>
        </authorList>
    </citation>
    <scope>NUCLEOTIDE SEQUENCE</scope>
    <source>
        <strain evidence="2">B-35</strain>
    </source>
</reference>
<organism evidence="2 3">
    <name type="scientific">Candidatus Lokiarchaeum ossiferum</name>
    <dbReference type="NCBI Taxonomy" id="2951803"/>
    <lineage>
        <taxon>Archaea</taxon>
        <taxon>Promethearchaeati</taxon>
        <taxon>Promethearchaeota</taxon>
        <taxon>Promethearchaeia</taxon>
        <taxon>Promethearchaeales</taxon>
        <taxon>Promethearchaeaceae</taxon>
        <taxon>Candidatus Lokiarchaeum</taxon>
    </lineage>
</organism>
<protein>
    <recommendedName>
        <fullName evidence="1">Beta-lactamase-related domain-containing protein</fullName>
    </recommendedName>
</protein>
<evidence type="ECO:0000313" key="2">
    <source>
        <dbReference type="EMBL" id="UYP47424.1"/>
    </source>
</evidence>
<dbReference type="Proteomes" id="UP001208689">
    <property type="component" value="Chromosome"/>
</dbReference>
<gene>
    <name evidence="2" type="ORF">NEF87_003709</name>
</gene>
<dbReference type="Pfam" id="PF00144">
    <property type="entry name" value="Beta-lactamase"/>
    <property type="match status" value="1"/>
</dbReference>
<name>A0ABY6HV76_9ARCH</name>
<dbReference type="EMBL" id="CP104013">
    <property type="protein sequence ID" value="UYP47424.1"/>
    <property type="molecule type" value="Genomic_DNA"/>
</dbReference>
<dbReference type="PANTHER" id="PTHR46825:SF12">
    <property type="entry name" value="PENICILLIN-BINDING PROTEIN 4"/>
    <property type="match status" value="1"/>
</dbReference>
<feature type="domain" description="Beta-lactamase-related" evidence="1">
    <location>
        <begin position="35"/>
        <end position="357"/>
    </location>
</feature>
<keyword evidence="3" id="KW-1185">Reference proteome</keyword>
<dbReference type="InterPro" id="IPR001466">
    <property type="entry name" value="Beta-lactam-related"/>
</dbReference>
<evidence type="ECO:0000259" key="1">
    <source>
        <dbReference type="Pfam" id="PF00144"/>
    </source>
</evidence>
<dbReference type="Gene3D" id="3.40.710.10">
    <property type="entry name" value="DD-peptidase/beta-lactamase superfamily"/>
    <property type="match status" value="1"/>
</dbReference>
<dbReference type="InterPro" id="IPR050491">
    <property type="entry name" value="AmpC-like"/>
</dbReference>
<dbReference type="PANTHER" id="PTHR46825">
    <property type="entry name" value="D-ALANYL-D-ALANINE-CARBOXYPEPTIDASE/ENDOPEPTIDASE AMPH"/>
    <property type="match status" value="1"/>
</dbReference>
<accession>A0ABY6HV76</accession>
<dbReference type="SUPFAM" id="SSF56601">
    <property type="entry name" value="beta-lactamase/transpeptidase-like"/>
    <property type="match status" value="1"/>
</dbReference>
<sequence>MNPSANHFVTTLENTLIPVKSEDGNESETSISYNIHNRMNELHISGISIVLLQNNIQTHHLCYGKSDTTTDLKINKKSIFHACSISKFITALAVMKLIEQKFLDLDTPIKNYLTSWIFPENEFTKKTPVTIRHLLSHQAGIIDPEGSFDVYNPQTPYPTNLDILTGVSSYHEGEVHAQSEPNTKFHYSDGGFCVLEQIVVDILQKPFALVIKELIFQPLNIHDAFYHDPTLTMDYSKSVVGHNSTGDPITNKYPIYPYMAAAGLWISPTSLAKIVIQLSLSLQGKGKLLTDVQLVKEMVTSQGCFAHVGLGVFLDGDCPEPMVISNGWGVGFQANIIAFPQTGSASIIMMNAEPGKSQRESIIGEIYRGIGKILEWPGF</sequence>
<dbReference type="InterPro" id="IPR012338">
    <property type="entry name" value="Beta-lactam/transpept-like"/>
</dbReference>
<proteinExistence type="predicted"/>
<evidence type="ECO:0000313" key="3">
    <source>
        <dbReference type="Proteomes" id="UP001208689"/>
    </source>
</evidence>